<name>O76169_THEEQ</name>
<feature type="transmembrane region" description="Helical" evidence="1">
    <location>
        <begin position="253"/>
        <end position="271"/>
    </location>
</feature>
<feature type="signal peptide" evidence="2">
    <location>
        <begin position="1"/>
        <end position="20"/>
    </location>
</feature>
<keyword evidence="1" id="KW-0472">Membrane</keyword>
<organism evidence="3">
    <name type="scientific">Theileria equi</name>
    <name type="common">Babesia equi</name>
    <dbReference type="NCBI Taxonomy" id="5872"/>
    <lineage>
        <taxon>Eukaryota</taxon>
        <taxon>Sar</taxon>
        <taxon>Alveolata</taxon>
        <taxon>Apicomplexa</taxon>
        <taxon>Aconoidasida</taxon>
        <taxon>Piroplasmida</taxon>
        <taxon>Theileriidae</taxon>
        <taxon>Theileria</taxon>
    </lineage>
</organism>
<evidence type="ECO:0000256" key="2">
    <source>
        <dbReference type="SAM" id="SignalP"/>
    </source>
</evidence>
<gene>
    <name evidence="3" type="primary">EMA-1</name>
</gene>
<keyword evidence="1" id="KW-1133">Transmembrane helix</keyword>
<keyword evidence="2" id="KW-0732">Signal</keyword>
<protein>
    <submittedName>
        <fullName evidence="3">Merozoite antigen</fullName>
    </submittedName>
</protein>
<dbReference type="Pfam" id="PF02488">
    <property type="entry name" value="EMA"/>
    <property type="match status" value="1"/>
</dbReference>
<dbReference type="EMBL" id="AB015208">
    <property type="protein sequence ID" value="BAA32975.1"/>
    <property type="molecule type" value="Genomic_DNA"/>
</dbReference>
<evidence type="ECO:0000256" key="1">
    <source>
        <dbReference type="SAM" id="Phobius"/>
    </source>
</evidence>
<feature type="chain" id="PRO_5004159976" evidence="2">
    <location>
        <begin position="21"/>
        <end position="272"/>
    </location>
</feature>
<sequence>MISKSFAFIFASIAISSILAEEEKPKAAGAVVDFQLESIDHITIDKQSDEHIVYTAQEGFAIEKVKDGASVIKTFDLKEQTPKTVVRHIKDNKPCVVIAVESALHLVLKKDGDKWVELEPAEFYETVLFKGFESISVDLAAEVSDKFAETAFGTGKKHTFKAPGKRVLKIVDGKEELINGENEVVLDLELFISGDKKVARLVYLYKGDGRIKEIFFQLVEKVWKRVEVKEAAETLHGINNSFPADYKVVYDGFSVYGAFLAVAAIAFSTLFY</sequence>
<dbReference type="AlphaFoldDB" id="O76169"/>
<keyword evidence="1" id="KW-0812">Transmembrane</keyword>
<dbReference type="InterPro" id="IPR003407">
    <property type="entry name" value="Merozoite_Agen"/>
</dbReference>
<reference evidence="3" key="1">
    <citation type="submission" date="1998-06" db="EMBL/GenBank/DDBJ databases">
        <title>Analysis of genetic diversity of EMA-1, Babesia equi merozoite antigen gene.</title>
        <authorList>
            <person name="Kakuda T."/>
            <person name="Zweygarth E."/>
            <person name="Sudo T."/>
            <person name="Shiki M."/>
            <person name="Kubota S."/>
            <person name="Onuma M."/>
            <person name="Sugimoto C."/>
        </authorList>
    </citation>
    <scope>NUCLEOTIDE SEQUENCE</scope>
    <source>
        <strain evidence="3">H-25</strain>
    </source>
</reference>
<accession>O76169</accession>
<keyword evidence="3" id="KW-0477">Merozoite</keyword>
<proteinExistence type="predicted"/>
<dbReference type="VEuPathDB" id="PiroplasmaDB:BEWA_016670"/>
<evidence type="ECO:0000313" key="3">
    <source>
        <dbReference type="EMBL" id="BAA32975.1"/>
    </source>
</evidence>